<evidence type="ECO:0008006" key="7">
    <source>
        <dbReference type="Google" id="ProtNLM"/>
    </source>
</evidence>
<feature type="region of interest" description="Disordered" evidence="2">
    <location>
        <begin position="1251"/>
        <end position="1313"/>
    </location>
</feature>
<evidence type="ECO:0000313" key="5">
    <source>
        <dbReference type="EMBL" id="GHP03393.1"/>
    </source>
</evidence>
<dbReference type="CDD" id="cd05163">
    <property type="entry name" value="PIKK_TRRAP"/>
    <property type="match status" value="1"/>
</dbReference>
<dbReference type="SUPFAM" id="SSF56112">
    <property type="entry name" value="Protein kinase-like (PK-like)"/>
    <property type="match status" value="1"/>
</dbReference>
<comment type="caution">
    <text evidence="5">The sequence shown here is derived from an EMBL/GenBank/DDBJ whole genome shotgun (WGS) entry which is preliminary data.</text>
</comment>
<feature type="region of interest" description="Disordered" evidence="2">
    <location>
        <begin position="342"/>
        <end position="367"/>
    </location>
</feature>
<comment type="similarity">
    <text evidence="1">Belongs to the PI3/PI4-kinase family. TRA1 subfamily.</text>
</comment>
<dbReference type="InterPro" id="IPR036940">
    <property type="entry name" value="PI3/4_kinase_cat_sf"/>
</dbReference>
<feature type="region of interest" description="Disordered" evidence="2">
    <location>
        <begin position="1465"/>
        <end position="1523"/>
    </location>
</feature>
<dbReference type="Pfam" id="PF00454">
    <property type="entry name" value="PI3_PI4_kinase"/>
    <property type="match status" value="1"/>
</dbReference>
<dbReference type="InterPro" id="IPR050517">
    <property type="entry name" value="DDR_Repair_Kinase"/>
</dbReference>
<dbReference type="GO" id="GO:0006281">
    <property type="term" value="P:DNA repair"/>
    <property type="evidence" value="ECO:0007669"/>
    <property type="project" value="TreeGrafter"/>
</dbReference>
<dbReference type="PANTHER" id="PTHR11139:SF1">
    <property type="entry name" value="TRANSFORMATION_TRANSCRIPTION DOMAIN-ASSOCIATED PROTEIN"/>
    <property type="match status" value="1"/>
</dbReference>
<dbReference type="InterPro" id="IPR014009">
    <property type="entry name" value="PIK_FAT"/>
</dbReference>
<dbReference type="PROSITE" id="PS51189">
    <property type="entry name" value="FAT"/>
    <property type="match status" value="1"/>
</dbReference>
<feature type="region of interest" description="Disordered" evidence="2">
    <location>
        <begin position="1374"/>
        <end position="1420"/>
    </location>
</feature>
<feature type="compositionally biased region" description="Low complexity" evidence="2">
    <location>
        <begin position="1378"/>
        <end position="1388"/>
    </location>
</feature>
<accession>A0A830HAC7</accession>
<name>A0A830HAC7_9CHLO</name>
<dbReference type="GO" id="GO:0000124">
    <property type="term" value="C:SAGA complex"/>
    <property type="evidence" value="ECO:0007669"/>
    <property type="project" value="TreeGrafter"/>
</dbReference>
<gene>
    <name evidence="5" type="ORF">PPROV_000214800</name>
</gene>
<dbReference type="Proteomes" id="UP000660262">
    <property type="component" value="Unassembled WGS sequence"/>
</dbReference>
<dbReference type="Gene3D" id="1.10.1070.11">
    <property type="entry name" value="Phosphatidylinositol 3-/4-kinase, catalytic domain"/>
    <property type="match status" value="1"/>
</dbReference>
<keyword evidence="6" id="KW-1185">Reference proteome</keyword>
<feature type="compositionally biased region" description="Low complexity" evidence="2">
    <location>
        <begin position="1650"/>
        <end position="1667"/>
    </location>
</feature>
<feature type="compositionally biased region" description="Acidic residues" evidence="2">
    <location>
        <begin position="1486"/>
        <end position="1500"/>
    </location>
</feature>
<feature type="compositionally biased region" description="Low complexity" evidence="2">
    <location>
        <begin position="1403"/>
        <end position="1417"/>
    </location>
</feature>
<feature type="compositionally biased region" description="Gly residues" evidence="2">
    <location>
        <begin position="1690"/>
        <end position="1699"/>
    </location>
</feature>
<dbReference type="GO" id="GO:0035267">
    <property type="term" value="C:NuA4 histone acetyltransferase complex"/>
    <property type="evidence" value="ECO:0007669"/>
    <property type="project" value="TreeGrafter"/>
</dbReference>
<feature type="compositionally biased region" description="Low complexity" evidence="2">
    <location>
        <begin position="1501"/>
        <end position="1523"/>
    </location>
</feature>
<feature type="compositionally biased region" description="Low complexity" evidence="2">
    <location>
        <begin position="1706"/>
        <end position="1738"/>
    </location>
</feature>
<evidence type="ECO:0000256" key="2">
    <source>
        <dbReference type="SAM" id="MobiDB-lite"/>
    </source>
</evidence>
<feature type="domain" description="PI3K/PI4K catalytic" evidence="3">
    <location>
        <begin position="4141"/>
        <end position="4490"/>
    </location>
</feature>
<dbReference type="Pfam" id="PF02259">
    <property type="entry name" value="FAT"/>
    <property type="match status" value="1"/>
</dbReference>
<evidence type="ECO:0000313" key="6">
    <source>
        <dbReference type="Proteomes" id="UP000660262"/>
    </source>
</evidence>
<dbReference type="InterPro" id="IPR000403">
    <property type="entry name" value="PI3/4_kinase_cat_dom"/>
</dbReference>
<feature type="compositionally biased region" description="Polar residues" evidence="2">
    <location>
        <begin position="1300"/>
        <end position="1313"/>
    </location>
</feature>
<dbReference type="OrthoDB" id="5570127at2759"/>
<dbReference type="GO" id="GO:0005634">
    <property type="term" value="C:nucleus"/>
    <property type="evidence" value="ECO:0007669"/>
    <property type="project" value="TreeGrafter"/>
</dbReference>
<dbReference type="InterPro" id="IPR046805">
    <property type="entry name" value="Tra1_ring"/>
</dbReference>
<evidence type="ECO:0000259" key="3">
    <source>
        <dbReference type="PROSITE" id="PS50290"/>
    </source>
</evidence>
<feature type="domain" description="FAT" evidence="4">
    <location>
        <begin position="3331"/>
        <end position="3888"/>
    </location>
</feature>
<dbReference type="InterPro" id="IPR003151">
    <property type="entry name" value="PIK-rel_kinase_FAT"/>
</dbReference>
<dbReference type="InterPro" id="IPR016024">
    <property type="entry name" value="ARM-type_fold"/>
</dbReference>
<feature type="region of interest" description="Disordered" evidence="2">
    <location>
        <begin position="216"/>
        <end position="291"/>
    </location>
</feature>
<proteinExistence type="inferred from homology"/>
<dbReference type="GO" id="GO:0006355">
    <property type="term" value="P:regulation of DNA-templated transcription"/>
    <property type="evidence" value="ECO:0007669"/>
    <property type="project" value="TreeGrafter"/>
</dbReference>
<feature type="region of interest" description="Disordered" evidence="2">
    <location>
        <begin position="721"/>
        <end position="757"/>
    </location>
</feature>
<feature type="compositionally biased region" description="Polar residues" evidence="2">
    <location>
        <begin position="245"/>
        <end position="256"/>
    </location>
</feature>
<feature type="region of interest" description="Disordered" evidence="2">
    <location>
        <begin position="584"/>
        <end position="621"/>
    </location>
</feature>
<reference evidence="5" key="1">
    <citation type="submission" date="2020-10" db="EMBL/GenBank/DDBJ databases">
        <title>Unveiling of a novel bifunctional photoreceptor, Dualchrome1, isolated from a cosmopolitan green alga.</title>
        <authorList>
            <person name="Suzuki S."/>
            <person name="Kawachi M."/>
        </authorList>
    </citation>
    <scope>NUCLEOTIDE SEQUENCE</scope>
    <source>
        <strain evidence="5">NIES 2893</strain>
    </source>
</reference>
<dbReference type="EMBL" id="BNJQ01000005">
    <property type="protein sequence ID" value="GHP03393.1"/>
    <property type="molecule type" value="Genomic_DNA"/>
</dbReference>
<organism evidence="5 6">
    <name type="scientific">Pycnococcus provasolii</name>
    <dbReference type="NCBI Taxonomy" id="41880"/>
    <lineage>
        <taxon>Eukaryota</taxon>
        <taxon>Viridiplantae</taxon>
        <taxon>Chlorophyta</taxon>
        <taxon>Pseudoscourfieldiophyceae</taxon>
        <taxon>Pseudoscourfieldiales</taxon>
        <taxon>Pycnococcaceae</taxon>
        <taxon>Pycnococcus</taxon>
    </lineage>
</organism>
<evidence type="ECO:0000256" key="1">
    <source>
        <dbReference type="ARBA" id="ARBA00007234"/>
    </source>
</evidence>
<evidence type="ECO:0000259" key="4">
    <source>
        <dbReference type="PROSITE" id="PS51189"/>
    </source>
</evidence>
<dbReference type="PANTHER" id="PTHR11139">
    <property type="entry name" value="ATAXIA TELANGIECTASIA MUTATED ATM -RELATED"/>
    <property type="match status" value="1"/>
</dbReference>
<dbReference type="SUPFAM" id="SSF48371">
    <property type="entry name" value="ARM repeat"/>
    <property type="match status" value="2"/>
</dbReference>
<feature type="compositionally biased region" description="Acidic residues" evidence="2">
    <location>
        <begin position="262"/>
        <end position="273"/>
    </location>
</feature>
<dbReference type="InterPro" id="IPR011009">
    <property type="entry name" value="Kinase-like_dom_sf"/>
</dbReference>
<feature type="compositionally biased region" description="Low complexity" evidence="2">
    <location>
        <begin position="611"/>
        <end position="620"/>
    </location>
</feature>
<dbReference type="PROSITE" id="PS50290">
    <property type="entry name" value="PI3_4_KINASE_3"/>
    <property type="match status" value="1"/>
</dbReference>
<dbReference type="Pfam" id="PF20206">
    <property type="entry name" value="Tra1_ring"/>
    <property type="match status" value="2"/>
</dbReference>
<feature type="region of interest" description="Disordered" evidence="2">
    <location>
        <begin position="1618"/>
        <end position="1747"/>
    </location>
</feature>
<feature type="compositionally biased region" description="Low complexity" evidence="2">
    <location>
        <begin position="727"/>
        <end position="744"/>
    </location>
</feature>
<feature type="compositionally biased region" description="Basic and acidic residues" evidence="2">
    <location>
        <begin position="1471"/>
        <end position="1485"/>
    </location>
</feature>
<dbReference type="Pfam" id="PF20175">
    <property type="entry name" value="Tra1_central"/>
    <property type="match status" value="2"/>
</dbReference>
<feature type="compositionally biased region" description="Basic and acidic residues" evidence="2">
    <location>
        <begin position="1287"/>
        <end position="1296"/>
    </location>
</feature>
<sequence length="4561" mass="506528">MMNTHSTTTTTTTTEPSFSGIDASEKLAVMMEIKDDIEVVYSQRYGEFLKHLIPAFQHILRNVPVQRTRTTDQHRLRNLVLEVVHRLPPNELLRPYRSDIHDMCLGLLTPPPPSTAKTISVVNNADEPDAQNGAAAAAADSTIMMMNDDNNNNNTLSYVDAVARCDNEENALVALRIVYDLHRHFRGHMEDCIAPVVTCVRTCLDHIQKRQLVQVSSNMRHHQHRDEGDDGGDDTTTSMAMEVDNINNSEIPTNNAAADKIGEDEEEEEEEEDKASRGIVMGSSSSSDDSDTAMKASIASFRVLAELPLILMFLVQANPSVASERIVATLVEPFSQFVSQGSKFQPRRRHDGHGDNNTSSRASTEDDKKWMDPYITAQVKTITFLVYLLRLKDLAEAVNSHSVDICTGIVNLLTTCSDHAANRKELLVACRHILQTKFAQGLYEKVDELLNERVLVGSGMHCHEALRPLAYALLAELVHHVRAQLSLVQMHRVVQIFTRNVHDVSLPLSVRTTCVRILLYLVENIFGKRGEDVDEALEARKLLSSIFLRFSGIVCSMRDQIDGIKHRATAAGAAQLAKMSNHEYEGGISSEGNGDKKKKSSNGCDDDDDTTATAAATRTTTTEEDAADICKEIADTRQHIRALVVGLKTLLWSLSNCSRFDIIAAQALSSDMAAAIEGGRRLQEDELHACARLFYDGAYSMTIDDKEFTSLERMRNSGFIPQTDQQSSFSASLSSSAGSNNSGRPRSRDASTGGSESDLSSVVAENYYLMITVLDKGTFYSIFSTKFNEIAETMAAVPAFAGVIGNVFSKSPHRVCAADVALASLVDDLLRTSGGGGDSTKEEEEVVVEVEEHDRLRRRRYEKVSLHLYNLSFSTLARAGPEGYRILASYISRLLRRCMTMLTTDSSSGKKMSFAGHVLRALFRTQQPHFSDIILREMCGVLPGLVQAITSAVALIEERRQRRCYIHHGSHSNGRISQQNDSDNDHRHQQWDGYYDDDSCGGGESELFPVRDVLVEICLTIPVRLQYLLPHLTLLMRPLVVSLRAWKGDLITLGLRTLEYWIESLNPEFLEPSMAQEEGALLTALWQLLHINADTTTSNYSFRTLQLLGRLGGRNRRFLLRDPLQIEYKNPEHGLRALLAFENHSKSFLIPLDQIVSMTRSFLLSTSSHCRTEDCGGTTRSTAEEHPDELYHHRIQAIRILRTSLVLFLKLPELACGTTAAQMEQCKDEKNEEQSRAVAAAADVVEVAQTAEEMHHRDEGEEEGDDPAEPSSTEPARVPDGATTTKPNDEQPREEENVATDHQSAQPALTNSRIQQQKTNIERNAQQTTVLRQILATVIAASDTAEMKDVDETFADDVTRHFAILFASMDKPAGGDDAGTATAGAATPLLPPRVVVDGDDDPSSQQQQAAPGTASSSEAQDLRRLDPVLFLDAIVELLGDSDRHAKAALHSLDVFVDTTLALHAAQSSGGDGKEKKSDTAKKGVPEEEGGGDAAAADDEGAAAAAMDVDTEASPQAEEAAAPSTLPTVLDKLTKRLVHALWCVHGAGGSGPIEAILLVLNKLPESWMQKHLTSITCALLQSMRNLHVHAKADLAYAKDALLRVIDLVHIRELRAATAADTDEKNTPATPKAAGESAVDAALGGGDDTTKAAEAPEAGGGENNAAEEGAPADDTAKTTPDGGGAVDSVSPSGGGDDGGGADADRNQADTTPATAVEPTAAAADAVAGKGADASGKATATPSQTPPSDMHQVVSVLSREILSTTSSAAAASGAREAIERLAERAKCTPSFLITSTHEKSHELVEQLLRQSLKNRTVRNQQMLAVKAVTFCVSVEPPLLTKLDEMDMMLVFLSDAASLAELENYPNMMLADLQRLRAACIDLLAAAIAWEPFKTTTAENAVKLRNRAIAVFFKSFVSPSSEIVQAAKTGLKVAIQNSKLPKELLQNGLRPILQNLADHKKLTLDLLHGLGHLLELLSNWFNITLGEKLMEHLKKWLEPERLIGGGSTVKWRHGEEAKIAAATLKLFHKLPDAAVKFLETQGSRPGLVVLVTQLEAALPMAGPDSELMSPYLPPLALFLSRYAAQSAQYFLDRLDQEEYSRRLVRLLPLPEAEKLRDEVAQKAMQIVQYCFGSVRPEGSPEPPYTAQYSGVRLIWTLHKLKPGWLAEQTGVVTELRKRWIILAQFLEQLNENQRPEDVVKYGRLPLHFKEGRWILKMLVDTVRCNHSRNLRLIIDIVRAVGSSVGTGLAGIRAEAKGKEREFIPSGPGLLPDLTFLHVFFREIAEEWDAKDRADVLQYVLMFAKESIALSKKGTPHQFHIARLIDVLVLPMLETASARGDINVVVNQESVKYITQNILGSEDASSAAAAPSAGGDDDKAGEAAPVVPTTAVTAGGRDFEEVLRIQLLRLSTLLIRKIPNALTPHRRELLRFGWKHLKGNDAISRERHWAFLNVACFLTAFQTPSKIVLQVYVAMLRIVQSESRALVERGLDVLVPALPRLFAPGSSASSHGLNQPSGSGSSLGRLQSIKLTRTRSLFDQSHVEGTQEKTDDDEMVAATDLSITPTDDHERAIWMLYTKKLVIDEAHNFPTITHILHTIARHKGVFFSGRVHFLPQMINSLTRIGLSQNATLEHRLLALNLVQCMYTWEARVEKDATETNQTGVLRMTGVMHELIASFLTRFALSMILDKRDTDVKALVPRALKLFDDGVKRWARHDGCTLRIPYVNETLPQIFQQAEATLERQLTDDRHQTVLQCPPVVAMEIFARLLHANRTIFLKHNQDLFARAVRFVFKMSKSCDHGTDTIAEVACTALATLYDRTKENTAGTATTLPDPLVTARSHIEHTMEEHFSSLMDGAKHLHEIVSHSPADRRGIQYLLYRAGLSLQLLVRISRSSEAGEMHGFIPRVVQILHLCTRDMSASGARASRGTDDASFDVNRQGSVGVNSNFDSVERGRAIVACLQFLEANMAKLCADATVKSPLVQSLVMIVTTKADANAEVHDALLTFVDTWCSVLMQQAYSTTSETLDHVVPGEGTRLVEDGTNSSGDRATASQTLSCFNVSSEMIAVLQRLAQLERFLHSHMDPTAEAWRNKLLGILLKICSSLDDMSSDVDGLPQSDGMTRLRVLRDDVFSKVESCFLIGLRSRNPRIRSRMFRLHEQRVPLTPFERLKHILHTQEWEAMSNNFWLSHGCDFLLSSVVESDILTTSPLPDSDGRDDILSQITPSDEKDSTIRTLLERHSSFLKRAGALRAKDLVRPLREMAHADVSIAYHIWVILFPIVWATLHKEEQVILAKPIITLLRKECHQRQRHLRPNVVQALLEGVSLSQPQPKIPSELIKFLGKTYNAWHISIPLLESHVMLFPTEIRCFDALAELYHLLGEDDNLFGLWKRRARFPETRQILTLVQHGLLPRAQEVLEDMLSKHQGSQLPQGPHKAEIVLWEDQWVETARQLNQWEMLADFAKEVDHHELLMDSLWKVSDWQKLKNDVLPRATAQVEETPHLMMVRACTSLSHNSVPHAEQYIKHGMILALQRWWQLPELSMSSHIPLLHTFQRLMELQESARVIADVSSASVEYLRRSSNFNEIRDVLETWRLRLPNVWDPLVVWSDVLAWRERIYTALLSAFHHFQDTNATMVHMCRKDKAWSRSLLASVARKQGLQSASMEVLSRGIPTTDLSAVGSLSTVQGFAEALLEMPDKADHMSGLQLMNSTDLTFSSSRDCAEVFRLKGSFLEKLGRSEEANIAFADAAKMHGPLSSVWVSWGCFCDRQHRSLQEQSTQQQQLQQQHVPPWLENAIICYLMGAATGSDDAKRSYLCRCLHLISDPDTKSDTRAPMVAFATNATKVALPAWLPWVSMLFTTLLFTSDVKMLGDLLGKLSLYAPQVVYYHLRTFLLEMQECQSRAERDAEKSKQHRRAAAAAAAKVDDLQSDPTIVLNASDASEDEPDLFHERFARLSSLAIPAIDCVRALREIIGKHHFHLVLEVEQLIKELSSRFSPGPEERLLQIVHALLNKCWKAYPQTTSVPSILKRDLQGICDVIFNDERTSASRRFNARYRERFENDLLPRDSSGNPKESFPTTLDELTSRLKWWRTTLRADVDWLFPHDLMLEREAPNLAAMQPQFLDMPSNLVNLESDFDPYRPHRLAMIGRTVSISRRDCQADRRLEFVGMDGKTQLFLVQTAPKRSTERMMHFYRQMNSLLARHAESRRRHLRYRAPTLLPVWSGSTNASGSADNHRGDCLSSSMGSGGRSWLVEDDASHASLLEAFEITYARHGRDVDVPLRHFAKLALGTGMEHADDMQTDAQRHDACCHAYEDTCKIVSENLLSQYMYKTLPACNHLWSFKRSFLAHYALSVFSGNLFIVGHRTPSRLLLSRNSGAVVQVDFFPNYGANGLLENAEAVPFRLTRNLHTFLTPFGVDGGMAVAIGAAAQAIFQSHSCANSRFALLFRDELCTWRSPSMREMLDSKNTVSPSPSVQLYHTPGSFKLRDVIHANARACAIRAIRMHPECSALMADVTSLLNDIVTSAPWRSGHRSAIGDEEEESLDALMQVATQPRALSAMESTWMPWL</sequence>
<protein>
    <recommendedName>
        <fullName evidence="7">Non-specific serine/threonine protein kinase</fullName>
    </recommendedName>
</protein>
<dbReference type="InterPro" id="IPR046807">
    <property type="entry name" value="Tra1_central"/>
</dbReference>